<dbReference type="GO" id="GO:0005886">
    <property type="term" value="C:plasma membrane"/>
    <property type="evidence" value="ECO:0007669"/>
    <property type="project" value="InterPro"/>
</dbReference>
<organism evidence="1">
    <name type="scientific">Wuchereria bancrofti</name>
    <dbReference type="NCBI Taxonomy" id="6293"/>
    <lineage>
        <taxon>Eukaryota</taxon>
        <taxon>Metazoa</taxon>
        <taxon>Ecdysozoa</taxon>
        <taxon>Nematoda</taxon>
        <taxon>Chromadorea</taxon>
        <taxon>Rhabditida</taxon>
        <taxon>Spirurina</taxon>
        <taxon>Spiruromorpha</taxon>
        <taxon>Filarioidea</taxon>
        <taxon>Onchocercidae</taxon>
        <taxon>Wuchereria</taxon>
    </lineage>
</organism>
<sequence length="185" mass="21615">VALRLYEFCLVRTAYVCKWVRDGLIEPYNIHRCIREVPETNANCRRYHRSEMIDKSVVDAIRLLENQKIEREIAFQEALDERKIAFELARLQYSYPYKVFGSLAVTLISGLSAYRHKNVLHLIPLAIALPYIASETDACFGRRTGRIKKRADLLYRKRLTQHEPHVLVADVKQRLKELQEGSDVE</sequence>
<reference evidence="1" key="1">
    <citation type="submission" date="2016-11" db="UniProtKB">
        <authorList>
            <consortium name="WormBaseParasite"/>
        </authorList>
    </citation>
    <scope>IDENTIFICATION</scope>
    <source>
        <strain evidence="1">pt0022</strain>
    </source>
</reference>
<proteinExistence type="predicted"/>
<protein>
    <submittedName>
        <fullName evidence="1">Uncharacterized protein</fullName>
    </submittedName>
</protein>
<dbReference type="Pfam" id="PF10166">
    <property type="entry name" value="DUF2368"/>
    <property type="match status" value="1"/>
</dbReference>
<accession>A0A1I8EEY5</accession>
<dbReference type="InterPro" id="IPR019319">
    <property type="entry name" value="Plg-R(KT)"/>
</dbReference>
<name>A0A1I8EEY5_WUCBA</name>
<dbReference type="WBParaSite" id="maker-PairedContig_1790-snap-gene-1.19-mRNA-1">
    <property type="protein sequence ID" value="maker-PairedContig_1790-snap-gene-1.19-mRNA-1"/>
    <property type="gene ID" value="maker-PairedContig_1790-snap-gene-1.19"/>
</dbReference>
<evidence type="ECO:0000313" key="1">
    <source>
        <dbReference type="WBParaSite" id="maker-PairedContig_1790-snap-gene-1.19-mRNA-1"/>
    </source>
</evidence>
<dbReference type="AlphaFoldDB" id="A0A1I8EEY5"/>
<dbReference type="STRING" id="6293.A0A1I8EEY5"/>